<dbReference type="PANTHER" id="PTHR34107:SF4">
    <property type="entry name" value="SLL1222 PROTEIN"/>
    <property type="match status" value="1"/>
</dbReference>
<dbReference type="SUPFAM" id="SSF52980">
    <property type="entry name" value="Restriction endonuclease-like"/>
    <property type="match status" value="1"/>
</dbReference>
<feature type="domain" description="Putative restriction endonuclease" evidence="1">
    <location>
        <begin position="12"/>
        <end position="181"/>
    </location>
</feature>
<keyword evidence="3" id="KW-1185">Reference proteome</keyword>
<dbReference type="CDD" id="cd06260">
    <property type="entry name" value="DUF820-like"/>
    <property type="match status" value="1"/>
</dbReference>
<evidence type="ECO:0000313" key="3">
    <source>
        <dbReference type="Proteomes" id="UP000076603"/>
    </source>
</evidence>
<dbReference type="PATRIC" id="fig|1121326.3.peg.6168"/>
<dbReference type="InterPro" id="IPR008538">
    <property type="entry name" value="Uma2"/>
</dbReference>
<dbReference type="PANTHER" id="PTHR34107">
    <property type="entry name" value="SLL0198 PROTEIN-RELATED"/>
    <property type="match status" value="1"/>
</dbReference>
<dbReference type="OrthoDB" id="9808428at2"/>
<dbReference type="EMBL" id="LWAE01000016">
    <property type="protein sequence ID" value="KZL88611.1"/>
    <property type="molecule type" value="Genomic_DNA"/>
</dbReference>
<gene>
    <name evidence="2" type="ORF">CLMAG_61040</name>
</gene>
<proteinExistence type="predicted"/>
<evidence type="ECO:0000313" key="2">
    <source>
        <dbReference type="EMBL" id="KZL88611.1"/>
    </source>
</evidence>
<organism evidence="2 3">
    <name type="scientific">Clostridium magnum DSM 2767</name>
    <dbReference type="NCBI Taxonomy" id="1121326"/>
    <lineage>
        <taxon>Bacteria</taxon>
        <taxon>Bacillati</taxon>
        <taxon>Bacillota</taxon>
        <taxon>Clostridia</taxon>
        <taxon>Eubacteriales</taxon>
        <taxon>Clostridiaceae</taxon>
        <taxon>Clostridium</taxon>
    </lineage>
</organism>
<dbReference type="InterPro" id="IPR012296">
    <property type="entry name" value="Nuclease_put_TT1808"/>
</dbReference>
<accession>A0A162QJQ6</accession>
<evidence type="ECO:0000259" key="1">
    <source>
        <dbReference type="Pfam" id="PF05685"/>
    </source>
</evidence>
<name>A0A162QJQ6_9CLOT</name>
<dbReference type="AlphaFoldDB" id="A0A162QJQ6"/>
<dbReference type="RefSeq" id="WP_066630865.1">
    <property type="nucleotide sequence ID" value="NZ_LWAE01000016.1"/>
</dbReference>
<sequence length="188" mass="21526">MSSQKEKLVTIDEFYKIKESTDKILEFIDGVIYMSPSPSTKHQRISGRLYAKLFNFLEGRECEAFSAPYDVQLHREDIKEDKVVIPDISVICDKSGIEDNKYIGIPTFIIEILSPSNQSNDLVVKLNLYMKYGVKEYWIINPMINTVQTYSLNNDGLYDQIDVVKNSGTISSKIFNGFAVDIGELFRE</sequence>
<reference evidence="2 3" key="1">
    <citation type="submission" date="2016-04" db="EMBL/GenBank/DDBJ databases">
        <title>Genome sequence of Clostridium magnum DSM 2767.</title>
        <authorList>
            <person name="Poehlein A."/>
            <person name="Uhlig R."/>
            <person name="Fischer R."/>
            <person name="Bahl H."/>
            <person name="Daniel R."/>
        </authorList>
    </citation>
    <scope>NUCLEOTIDE SEQUENCE [LARGE SCALE GENOMIC DNA]</scope>
    <source>
        <strain evidence="2 3">DSM 2767</strain>
    </source>
</reference>
<comment type="caution">
    <text evidence="2">The sequence shown here is derived from an EMBL/GenBank/DDBJ whole genome shotgun (WGS) entry which is preliminary data.</text>
</comment>
<dbReference type="InterPro" id="IPR011335">
    <property type="entry name" value="Restrct_endonuc-II-like"/>
</dbReference>
<dbReference type="Gene3D" id="3.90.1570.10">
    <property type="entry name" value="tt1808, chain A"/>
    <property type="match status" value="1"/>
</dbReference>
<dbReference type="Pfam" id="PF05685">
    <property type="entry name" value="Uma2"/>
    <property type="match status" value="1"/>
</dbReference>
<protein>
    <recommendedName>
        <fullName evidence="1">Putative restriction endonuclease domain-containing protein</fullName>
    </recommendedName>
</protein>
<dbReference type="Proteomes" id="UP000076603">
    <property type="component" value="Unassembled WGS sequence"/>
</dbReference>
<dbReference type="STRING" id="1121326.CLMAG_61040"/>